<organism evidence="6 7">
    <name type="scientific">Haliangium ochraceum (strain DSM 14365 / JCM 11303 / SMP-2)</name>
    <dbReference type="NCBI Taxonomy" id="502025"/>
    <lineage>
        <taxon>Bacteria</taxon>
        <taxon>Pseudomonadati</taxon>
        <taxon>Myxococcota</taxon>
        <taxon>Polyangia</taxon>
        <taxon>Haliangiales</taxon>
        <taxon>Kofleriaceae</taxon>
        <taxon>Haliangium</taxon>
    </lineage>
</organism>
<gene>
    <name evidence="4" type="primary">purN</name>
    <name evidence="6" type="ordered locus">Hoch_3760</name>
</gene>
<comment type="similarity">
    <text evidence="4">Belongs to the GART family.</text>
</comment>
<dbReference type="PANTHER" id="PTHR43369">
    <property type="entry name" value="PHOSPHORIBOSYLGLYCINAMIDE FORMYLTRANSFERASE"/>
    <property type="match status" value="1"/>
</dbReference>
<keyword evidence="3 4" id="KW-0658">Purine biosynthesis</keyword>
<feature type="binding site" evidence="4">
    <location>
        <begin position="11"/>
        <end position="13"/>
    </location>
    <ligand>
        <name>N(1)-(5-phospho-beta-D-ribosyl)glycinamide</name>
        <dbReference type="ChEBI" id="CHEBI:143788"/>
    </ligand>
</feature>
<feature type="active site" description="Proton donor" evidence="4">
    <location>
        <position position="109"/>
    </location>
</feature>
<sequence length="205" mass="21741">MRCAVLLSGGGTNLQALLDAESRGELAPGSIELVLSNRAQALGVERARRASKPVAIVEHGDFAERAAFEDALLAHMREHRIEAVVLAGFMRILGARFVDAYAGRIINTHPSLLPAFPGVDAAAQAVAHGAKLSGATVHFVDTGVDTGPIIAQRAVPVLDDDDAASLHERIRAVEHALLPEVVRMLAAGELLCDGRRVRRQRAASV</sequence>
<feature type="binding site" evidence="4">
    <location>
        <position position="65"/>
    </location>
    <ligand>
        <name>(6R)-10-formyltetrahydrofolate</name>
        <dbReference type="ChEBI" id="CHEBI:195366"/>
    </ligand>
</feature>
<keyword evidence="2 4" id="KW-0808">Transferase</keyword>
<evidence type="ECO:0000256" key="2">
    <source>
        <dbReference type="ARBA" id="ARBA00022679"/>
    </source>
</evidence>
<comment type="catalytic activity">
    <reaction evidence="4">
        <text>N(1)-(5-phospho-beta-D-ribosyl)glycinamide + (6R)-10-formyltetrahydrofolate = N(2)-formyl-N(1)-(5-phospho-beta-D-ribosyl)glycinamide + (6S)-5,6,7,8-tetrahydrofolate + H(+)</text>
        <dbReference type="Rhea" id="RHEA:15053"/>
        <dbReference type="ChEBI" id="CHEBI:15378"/>
        <dbReference type="ChEBI" id="CHEBI:57453"/>
        <dbReference type="ChEBI" id="CHEBI:143788"/>
        <dbReference type="ChEBI" id="CHEBI:147286"/>
        <dbReference type="ChEBI" id="CHEBI:195366"/>
        <dbReference type="EC" id="2.1.2.2"/>
    </reaction>
</comment>
<reference evidence="6 7" key="1">
    <citation type="journal article" date="2010" name="Stand. Genomic Sci.">
        <title>Complete genome sequence of Haliangium ochraceum type strain (SMP-2).</title>
        <authorList>
            <consortium name="US DOE Joint Genome Institute (JGI-PGF)"/>
            <person name="Ivanova N."/>
            <person name="Daum C."/>
            <person name="Lang E."/>
            <person name="Abt B."/>
            <person name="Kopitz M."/>
            <person name="Saunders E."/>
            <person name="Lapidus A."/>
            <person name="Lucas S."/>
            <person name="Glavina Del Rio T."/>
            <person name="Nolan M."/>
            <person name="Tice H."/>
            <person name="Copeland A."/>
            <person name="Cheng J.F."/>
            <person name="Chen F."/>
            <person name="Bruce D."/>
            <person name="Goodwin L."/>
            <person name="Pitluck S."/>
            <person name="Mavromatis K."/>
            <person name="Pati A."/>
            <person name="Mikhailova N."/>
            <person name="Chen A."/>
            <person name="Palaniappan K."/>
            <person name="Land M."/>
            <person name="Hauser L."/>
            <person name="Chang Y.J."/>
            <person name="Jeffries C.D."/>
            <person name="Detter J.C."/>
            <person name="Brettin T."/>
            <person name="Rohde M."/>
            <person name="Goker M."/>
            <person name="Bristow J."/>
            <person name="Markowitz V."/>
            <person name="Eisen J.A."/>
            <person name="Hugenholtz P."/>
            <person name="Kyrpides N.C."/>
            <person name="Klenk H.P."/>
        </authorList>
    </citation>
    <scope>NUCLEOTIDE SEQUENCE [LARGE SCALE GENOMIC DNA]</scope>
    <source>
        <strain evidence="7">DSM 14365 / CIP 107738 / JCM 11303 / AJ 13395 / SMP-2</strain>
    </source>
</reference>
<feature type="binding site" evidence="4">
    <location>
        <position position="107"/>
    </location>
    <ligand>
        <name>(6R)-10-formyltetrahydrofolate</name>
        <dbReference type="ChEBI" id="CHEBI:195366"/>
    </ligand>
</feature>
<dbReference type="KEGG" id="hoh:Hoch_3760"/>
<dbReference type="AlphaFoldDB" id="D0LYB0"/>
<protein>
    <recommendedName>
        <fullName evidence="4">Phosphoribosylglycinamide formyltransferase</fullName>
        <ecNumber evidence="4">2.1.2.2</ecNumber>
    </recommendedName>
    <alternativeName>
        <fullName evidence="4">5'-phosphoribosylglycinamide transformylase</fullName>
    </alternativeName>
    <alternativeName>
        <fullName evidence="4">GAR transformylase</fullName>
        <shortName evidence="4">GART</shortName>
    </alternativeName>
</protein>
<dbReference type="SUPFAM" id="SSF53328">
    <property type="entry name" value="Formyltransferase"/>
    <property type="match status" value="1"/>
</dbReference>
<dbReference type="NCBIfam" id="TIGR00639">
    <property type="entry name" value="PurN"/>
    <property type="match status" value="1"/>
</dbReference>
<dbReference type="RefSeq" id="WP_012828859.1">
    <property type="nucleotide sequence ID" value="NC_013440.1"/>
</dbReference>
<evidence type="ECO:0000256" key="3">
    <source>
        <dbReference type="ARBA" id="ARBA00022755"/>
    </source>
</evidence>
<evidence type="ECO:0000256" key="4">
    <source>
        <dbReference type="HAMAP-Rule" id="MF_01930"/>
    </source>
</evidence>
<feature type="domain" description="Formyl transferase N-terminal" evidence="5">
    <location>
        <begin position="1"/>
        <end position="182"/>
    </location>
</feature>
<dbReference type="InterPro" id="IPR036477">
    <property type="entry name" value="Formyl_transf_N_sf"/>
</dbReference>
<evidence type="ECO:0000256" key="1">
    <source>
        <dbReference type="ARBA" id="ARBA00005054"/>
    </source>
</evidence>
<dbReference type="InterPro" id="IPR004607">
    <property type="entry name" value="GART"/>
</dbReference>
<dbReference type="Gene3D" id="3.40.50.170">
    <property type="entry name" value="Formyl transferase, N-terminal domain"/>
    <property type="match status" value="1"/>
</dbReference>
<proteinExistence type="inferred from homology"/>
<evidence type="ECO:0000259" key="5">
    <source>
        <dbReference type="Pfam" id="PF00551"/>
    </source>
</evidence>
<dbReference type="EC" id="2.1.2.2" evidence="4"/>
<dbReference type="PANTHER" id="PTHR43369:SF2">
    <property type="entry name" value="PHOSPHORIBOSYLGLYCINAMIDE FORMYLTRANSFERASE"/>
    <property type="match status" value="1"/>
</dbReference>
<dbReference type="CDD" id="cd08645">
    <property type="entry name" value="FMT_core_GART"/>
    <property type="match status" value="1"/>
</dbReference>
<feature type="site" description="Raises pKa of active site His" evidence="4">
    <location>
        <position position="145"/>
    </location>
</feature>
<dbReference type="HOGENOM" id="CLU_038395_1_0_7"/>
<dbReference type="Proteomes" id="UP000001880">
    <property type="component" value="Chromosome"/>
</dbReference>
<dbReference type="GO" id="GO:0006189">
    <property type="term" value="P:'de novo' IMP biosynthetic process"/>
    <property type="evidence" value="ECO:0007669"/>
    <property type="project" value="UniProtKB-UniRule"/>
</dbReference>
<evidence type="ECO:0000313" key="7">
    <source>
        <dbReference type="Proteomes" id="UP000001880"/>
    </source>
</evidence>
<evidence type="ECO:0000313" key="6">
    <source>
        <dbReference type="EMBL" id="ACY16260.1"/>
    </source>
</evidence>
<keyword evidence="7" id="KW-1185">Reference proteome</keyword>
<dbReference type="OrthoDB" id="9806170at2"/>
<feature type="binding site" evidence="4">
    <location>
        <begin position="90"/>
        <end position="93"/>
    </location>
    <ligand>
        <name>(6R)-10-formyltetrahydrofolate</name>
        <dbReference type="ChEBI" id="CHEBI:195366"/>
    </ligand>
</feature>
<dbReference type="GO" id="GO:0004644">
    <property type="term" value="F:phosphoribosylglycinamide formyltransferase activity"/>
    <property type="evidence" value="ECO:0007669"/>
    <property type="project" value="UniProtKB-UniRule"/>
</dbReference>
<dbReference type="eggNOG" id="COG0299">
    <property type="taxonomic scope" value="Bacteria"/>
</dbReference>
<comment type="pathway">
    <text evidence="1 4">Purine metabolism; IMP biosynthesis via de novo pathway; N(2)-formyl-N(1)-(5-phospho-D-ribosyl)glycinamide from N(1)-(5-phospho-D-ribosyl)glycinamide (10-formyl THF route): step 1/1.</text>
</comment>
<dbReference type="HAMAP" id="MF_01930">
    <property type="entry name" value="PurN"/>
    <property type="match status" value="1"/>
</dbReference>
<comment type="function">
    <text evidence="4">Catalyzes the transfer of a formyl group from 10-formyltetrahydrofolate to 5-phospho-ribosyl-glycinamide (GAR), producing 5-phospho-ribosyl-N-formylglycinamide (FGAR) and tetrahydrofolate.</text>
</comment>
<dbReference type="UniPathway" id="UPA00074">
    <property type="reaction ID" value="UER00126"/>
</dbReference>
<name>D0LYB0_HALO1</name>
<accession>D0LYB0</accession>
<dbReference type="InterPro" id="IPR002376">
    <property type="entry name" value="Formyl_transf_N"/>
</dbReference>
<dbReference type="EMBL" id="CP001804">
    <property type="protein sequence ID" value="ACY16260.1"/>
    <property type="molecule type" value="Genomic_DNA"/>
</dbReference>
<dbReference type="STRING" id="502025.Hoch_3760"/>
<dbReference type="Pfam" id="PF00551">
    <property type="entry name" value="Formyl_trans_N"/>
    <property type="match status" value="1"/>
</dbReference>
<dbReference type="GO" id="GO:0005829">
    <property type="term" value="C:cytosol"/>
    <property type="evidence" value="ECO:0007669"/>
    <property type="project" value="TreeGrafter"/>
</dbReference>